<protein>
    <submittedName>
        <fullName evidence="2">DUF1120 domain-containing protein</fullName>
    </submittedName>
</protein>
<dbReference type="Proteomes" id="UP001493153">
    <property type="component" value="Chromosome"/>
</dbReference>
<dbReference type="EMBL" id="CP062176">
    <property type="protein sequence ID" value="WXK38491.1"/>
    <property type="molecule type" value="Genomic_DNA"/>
</dbReference>
<accession>A0ABZ2PZH9</accession>
<sequence>MRLPIAHAIFLVLLFSSSSEIFANPEKQGHQEKQIIITGKINPGACEIAELAPSRISLGNLDSLHLERNMITQLEPHDVKIGIQCTAPTSIVIRSSDDIGVANPFATGSVLLDKATATLSERLGALRGALASNGKPVGVYAIELHDMRYADERGGGDAEPLGRKKGMEGWEAFDNGTGDSRLLNGPYDELTWSSDGISPVNGMRFDATLKIVPYIIPTDRLNLTDTIDFEGKSTITLTY</sequence>
<dbReference type="Pfam" id="PF06551">
    <property type="entry name" value="DUF1120"/>
    <property type="match status" value="1"/>
</dbReference>
<keyword evidence="1" id="KW-0732">Signal</keyword>
<evidence type="ECO:0000313" key="2">
    <source>
        <dbReference type="EMBL" id="WXK38491.1"/>
    </source>
</evidence>
<proteinExistence type="predicted"/>
<feature type="signal peptide" evidence="1">
    <location>
        <begin position="1"/>
        <end position="23"/>
    </location>
</feature>
<keyword evidence="3" id="KW-1185">Reference proteome</keyword>
<gene>
    <name evidence="2" type="ORF">IHE29_04020</name>
</gene>
<reference evidence="2 3" key="1">
    <citation type="submission" date="2020-09" db="EMBL/GenBank/DDBJ databases">
        <title>Genome sequences of Mycetohabitans spp.</title>
        <authorList>
            <person name="Carter M.E."/>
            <person name="Carpenter S.C.D."/>
            <person name="Bogdanove A.J."/>
        </authorList>
    </citation>
    <scope>NUCLEOTIDE SEQUENCE [LARGE SCALE GENOMIC DNA]</scope>
    <source>
        <strain evidence="2 3">B12</strain>
    </source>
</reference>
<dbReference type="RefSeq" id="WP_338911291.1">
    <property type="nucleotide sequence ID" value="NZ_CP062176.1"/>
</dbReference>
<name>A0ABZ2PZH9_9BURK</name>
<evidence type="ECO:0000256" key="1">
    <source>
        <dbReference type="SAM" id="SignalP"/>
    </source>
</evidence>
<dbReference type="InterPro" id="IPR010546">
    <property type="entry name" value="DUF1120"/>
</dbReference>
<organism evidence="2 3">
    <name type="scientific">Mycetohabitans rhizoxinica</name>
    <dbReference type="NCBI Taxonomy" id="412963"/>
    <lineage>
        <taxon>Bacteria</taxon>
        <taxon>Pseudomonadati</taxon>
        <taxon>Pseudomonadota</taxon>
        <taxon>Betaproteobacteria</taxon>
        <taxon>Burkholderiales</taxon>
        <taxon>Burkholderiaceae</taxon>
        <taxon>Mycetohabitans</taxon>
    </lineage>
</organism>
<feature type="chain" id="PRO_5045899426" evidence="1">
    <location>
        <begin position="24"/>
        <end position="239"/>
    </location>
</feature>
<evidence type="ECO:0000313" key="3">
    <source>
        <dbReference type="Proteomes" id="UP001493153"/>
    </source>
</evidence>